<dbReference type="PROSITE" id="PS00444">
    <property type="entry name" value="POLYPRENYL_SYNTHASE_2"/>
    <property type="match status" value="1"/>
</dbReference>
<dbReference type="GO" id="GO:0008299">
    <property type="term" value="P:isoprenoid biosynthetic process"/>
    <property type="evidence" value="ECO:0007669"/>
    <property type="project" value="InterPro"/>
</dbReference>
<reference evidence="7 8" key="1">
    <citation type="journal article" date="2017" name="Front. Microbiol.">
        <title>Labilibaculum manganireducens gen. nov., sp. nov. and Labilibaculum filiforme sp. nov., Novel Bacteroidetes Isolated from Subsurface Sediments of the Baltic Sea.</title>
        <authorList>
            <person name="Vandieken V."/>
            <person name="Marshall I.P."/>
            <person name="Niemann H."/>
            <person name="Engelen B."/>
            <person name="Cypionka H."/>
        </authorList>
    </citation>
    <scope>NUCLEOTIDE SEQUENCE [LARGE SCALE GENOMIC DNA]</scope>
    <source>
        <strain evidence="7 8">59.10-2M</strain>
    </source>
</reference>
<protein>
    <submittedName>
        <fullName evidence="7">Isoprenyl synthetase</fullName>
    </submittedName>
</protein>
<evidence type="ECO:0000256" key="1">
    <source>
        <dbReference type="ARBA" id="ARBA00001946"/>
    </source>
</evidence>
<accession>A0A2N3HSY4</accession>
<evidence type="ECO:0000256" key="6">
    <source>
        <dbReference type="RuleBase" id="RU004466"/>
    </source>
</evidence>
<dbReference type="InterPro" id="IPR008949">
    <property type="entry name" value="Isoprenoid_synthase_dom_sf"/>
</dbReference>
<dbReference type="SFLD" id="SFLDS00005">
    <property type="entry name" value="Isoprenoid_Synthase_Type_I"/>
    <property type="match status" value="1"/>
</dbReference>
<gene>
    <name evidence="7" type="ORF">BZG01_19890</name>
</gene>
<dbReference type="Gene3D" id="1.10.600.10">
    <property type="entry name" value="Farnesyl Diphosphate Synthase"/>
    <property type="match status" value="1"/>
</dbReference>
<evidence type="ECO:0000256" key="4">
    <source>
        <dbReference type="ARBA" id="ARBA00022723"/>
    </source>
</evidence>
<comment type="similarity">
    <text evidence="2 6">Belongs to the FPP/GGPP synthase family.</text>
</comment>
<comment type="cofactor">
    <cofactor evidence="1">
        <name>Mg(2+)</name>
        <dbReference type="ChEBI" id="CHEBI:18420"/>
    </cofactor>
</comment>
<dbReference type="Pfam" id="PF00348">
    <property type="entry name" value="polyprenyl_synt"/>
    <property type="match status" value="1"/>
</dbReference>
<dbReference type="RefSeq" id="WP_101311605.1">
    <property type="nucleotide sequence ID" value="NZ_CAXXEE010000003.1"/>
</dbReference>
<evidence type="ECO:0000256" key="2">
    <source>
        <dbReference type="ARBA" id="ARBA00006706"/>
    </source>
</evidence>
<dbReference type="InterPro" id="IPR000092">
    <property type="entry name" value="Polyprenyl_synt"/>
</dbReference>
<keyword evidence="8" id="KW-1185">Reference proteome</keyword>
<dbReference type="EMBL" id="MVDE01000049">
    <property type="protein sequence ID" value="PKQ61161.1"/>
    <property type="molecule type" value="Genomic_DNA"/>
</dbReference>
<evidence type="ECO:0000313" key="8">
    <source>
        <dbReference type="Proteomes" id="UP000233618"/>
    </source>
</evidence>
<name>A0A2N3HSY4_9BACT</name>
<dbReference type="PANTHER" id="PTHR12001">
    <property type="entry name" value="GERANYLGERANYL PYROPHOSPHATE SYNTHASE"/>
    <property type="match status" value="1"/>
</dbReference>
<dbReference type="SUPFAM" id="SSF48576">
    <property type="entry name" value="Terpenoid synthases"/>
    <property type="match status" value="1"/>
</dbReference>
<keyword evidence="5" id="KW-0460">Magnesium</keyword>
<keyword evidence="4" id="KW-0479">Metal-binding</keyword>
<keyword evidence="3 6" id="KW-0808">Transferase</keyword>
<dbReference type="Proteomes" id="UP000233618">
    <property type="component" value="Unassembled WGS sequence"/>
</dbReference>
<dbReference type="GO" id="GO:0046872">
    <property type="term" value="F:metal ion binding"/>
    <property type="evidence" value="ECO:0007669"/>
    <property type="project" value="UniProtKB-KW"/>
</dbReference>
<proteinExistence type="inferred from homology"/>
<dbReference type="InterPro" id="IPR033749">
    <property type="entry name" value="Polyprenyl_synt_CS"/>
</dbReference>
<dbReference type="GO" id="GO:0004659">
    <property type="term" value="F:prenyltransferase activity"/>
    <property type="evidence" value="ECO:0007669"/>
    <property type="project" value="InterPro"/>
</dbReference>
<organism evidence="7 8">
    <name type="scientific">Labilibaculum manganireducens</name>
    <dbReference type="NCBI Taxonomy" id="1940525"/>
    <lineage>
        <taxon>Bacteria</taxon>
        <taxon>Pseudomonadati</taxon>
        <taxon>Bacteroidota</taxon>
        <taxon>Bacteroidia</taxon>
        <taxon>Marinilabiliales</taxon>
        <taxon>Marinifilaceae</taxon>
        <taxon>Labilibaculum</taxon>
    </lineage>
</organism>
<dbReference type="AlphaFoldDB" id="A0A2N3HSY4"/>
<evidence type="ECO:0000256" key="5">
    <source>
        <dbReference type="ARBA" id="ARBA00022842"/>
    </source>
</evidence>
<evidence type="ECO:0000313" key="7">
    <source>
        <dbReference type="EMBL" id="PKQ61161.1"/>
    </source>
</evidence>
<dbReference type="PANTHER" id="PTHR12001:SF85">
    <property type="entry name" value="SHORT CHAIN ISOPRENYL DIPHOSPHATE SYNTHASE"/>
    <property type="match status" value="1"/>
</dbReference>
<dbReference type="SFLD" id="SFLDG01017">
    <property type="entry name" value="Polyprenyl_Transferase_Like"/>
    <property type="match status" value="1"/>
</dbReference>
<comment type="caution">
    <text evidence="7">The sequence shown here is derived from an EMBL/GenBank/DDBJ whole genome shotgun (WGS) entry which is preliminary data.</text>
</comment>
<evidence type="ECO:0000256" key="3">
    <source>
        <dbReference type="ARBA" id="ARBA00022679"/>
    </source>
</evidence>
<sequence length="324" mass="36664">MYSFNELHEIIEKEIDGLEFSAPPEGLFEPMKYILGIGGKRLRPILVLLGANLYKDDLSKVCLPAIGIEIFHNFTLLHDDVMDNAPIRRNKKTVHEKWNSNVAILSGDAMSIKAYQYIGSCEDKYLRDVLTVFNQTALEVCEGQQFDMEFEDRNDVEIEEYLNMIRLKTAVLLGGSLKMGAIMGDASSKDAELLYHFGVNLGMAFQLQDDLLDVFGDEAVFGKKIGGDILSNKKTFLLINALETASGDVEKELKSWITTKSFNPEEKIKAVGTIYEQLNVREYSQNKIENYFALCLEYLDKVDVDAEKKKELYLLVKGLVDRSV</sequence>
<dbReference type="CDD" id="cd00685">
    <property type="entry name" value="Trans_IPPS_HT"/>
    <property type="match status" value="1"/>
</dbReference>